<feature type="region of interest" description="Disordered" evidence="1">
    <location>
        <begin position="405"/>
        <end position="426"/>
    </location>
</feature>
<dbReference type="Proteomes" id="UP000192596">
    <property type="component" value="Unassembled WGS sequence"/>
</dbReference>
<reference evidence="3" key="1">
    <citation type="submission" date="2017-03" db="EMBL/GenBank/DDBJ databases">
        <title>Genomes of endolithic fungi from Antarctica.</title>
        <authorList>
            <person name="Coleine C."/>
            <person name="Masonjones S."/>
            <person name="Stajich J.E."/>
        </authorList>
    </citation>
    <scope>NUCLEOTIDE SEQUENCE [LARGE SCALE GENOMIC DNA]</scope>
    <source>
        <strain evidence="3">CCFEE 5527</strain>
    </source>
</reference>
<dbReference type="AlphaFoldDB" id="A0A1V8T5D8"/>
<proteinExistence type="predicted"/>
<sequence length="550" mass="60275">MASGSAPHREAGMPATHLDFRGAEAIPDEAFAFLLGLARLQIEPPDLTRWYTRLYDNVRVDNVPDPESGPQAEDATAQHQIKHTHEQYLHDTEIPETAAMPVPVATQHVTGAPAFFCPFPGCRRLKTYVNRKACKRHAESHWVRYTCPGPGCSRIWSRLDHFRKHERTDEGHGCRNLQCTHADDAVNVVDPWQALGCGFCWKVFAIQSQPAGPLHLRMHAAFGEYTKHVFQHMSDGATRAEWSRSFVIWSLLHGPNTMRDWTALYTRQFNCDDLYSGPILAWEDRAATSFVSRLQNGETGAVLYELLLESIRPPDVRFDATTNADPNAGPYSVTVSNGGASLPTGQETISTELHVYNTAAAPSAYPEVSSSWRSDAGNYGASNPLPGVGSTSGRVSDIFDHEAFRNSGESGPDQHWPNASPTEEDVAHAGTHFVQSNSTALDHDDNLPTIHYDAGYEHDRVDLHGVEPGTDSLEDDLVPPIAGGTSFSRGRVDEPSGTFFVRTQAGISRTPTSIVKTGRDMQRAIGSSISVPNQDADESSNGLIIIATII</sequence>
<dbReference type="InParanoid" id="A0A1V8T5D8"/>
<evidence type="ECO:0000313" key="2">
    <source>
        <dbReference type="EMBL" id="OQO06627.1"/>
    </source>
</evidence>
<evidence type="ECO:0008006" key="4">
    <source>
        <dbReference type="Google" id="ProtNLM"/>
    </source>
</evidence>
<protein>
    <recommendedName>
        <fullName evidence="4">C2H2-type domain-containing protein</fullName>
    </recommendedName>
</protein>
<keyword evidence="3" id="KW-1185">Reference proteome</keyword>
<name>A0A1V8T5D8_9PEZI</name>
<comment type="caution">
    <text evidence="2">The sequence shown here is derived from an EMBL/GenBank/DDBJ whole genome shotgun (WGS) entry which is preliminary data.</text>
</comment>
<evidence type="ECO:0000256" key="1">
    <source>
        <dbReference type="SAM" id="MobiDB-lite"/>
    </source>
</evidence>
<evidence type="ECO:0000313" key="3">
    <source>
        <dbReference type="Proteomes" id="UP000192596"/>
    </source>
</evidence>
<dbReference type="STRING" id="1507870.A0A1V8T5D8"/>
<dbReference type="EMBL" id="NAJO01000016">
    <property type="protein sequence ID" value="OQO06627.1"/>
    <property type="molecule type" value="Genomic_DNA"/>
</dbReference>
<accession>A0A1V8T5D8</accession>
<organism evidence="2 3">
    <name type="scientific">Cryoendolithus antarcticus</name>
    <dbReference type="NCBI Taxonomy" id="1507870"/>
    <lineage>
        <taxon>Eukaryota</taxon>
        <taxon>Fungi</taxon>
        <taxon>Dikarya</taxon>
        <taxon>Ascomycota</taxon>
        <taxon>Pezizomycotina</taxon>
        <taxon>Dothideomycetes</taxon>
        <taxon>Dothideomycetidae</taxon>
        <taxon>Cladosporiales</taxon>
        <taxon>Cladosporiaceae</taxon>
        <taxon>Cryoendolithus</taxon>
    </lineage>
</organism>
<gene>
    <name evidence="2" type="ORF">B0A48_08414</name>
</gene>